<dbReference type="AlphaFoldDB" id="D6GX32"/>
<dbReference type="Proteomes" id="UP000009376">
    <property type="component" value="Unassembled WGS sequence"/>
</dbReference>
<gene>
    <name evidence="1" type="ORF">BJBARM5_1056</name>
</gene>
<proteinExistence type="predicted"/>
<name>D6GX32_PARA5</name>
<evidence type="ECO:0000313" key="2">
    <source>
        <dbReference type="Proteomes" id="UP000009376"/>
    </source>
</evidence>
<reference evidence="1 2" key="1">
    <citation type="journal article" date="2010" name="Proc. Natl. Acad. Sci. U.S.A.">
        <title>Enigmatic, ultrasmall, uncultivated Archaea.</title>
        <authorList>
            <person name="Baker B.J."/>
            <person name="Comolli L.R."/>
            <person name="Dick G.J."/>
            <person name="Hauser L.J."/>
            <person name="Hyatt D."/>
            <person name="Dill B.D."/>
            <person name="Land M.L."/>
            <person name="Verberkmoes N.C."/>
            <person name="Hettich R.L."/>
            <person name="Banfield J.F."/>
        </authorList>
    </citation>
    <scope>NUCLEOTIDE SEQUENCE [LARGE SCALE GENOMIC DNA]</scope>
</reference>
<organism evidence="1 2">
    <name type="scientific">Candidatus Parvarchaeum acidophilus ARMAN-5</name>
    <dbReference type="NCBI Taxonomy" id="662762"/>
    <lineage>
        <taxon>Archaea</taxon>
        <taxon>Candidatus Parvarchaeota</taxon>
        <taxon>Candidatus Parvarchaeum</taxon>
    </lineage>
</organism>
<evidence type="ECO:0000313" key="1">
    <source>
        <dbReference type="EMBL" id="EFD92192.1"/>
    </source>
</evidence>
<sequence>MITGTIQVERNWDLPVPQDVKSVIAYYTGRILNELNLSNMFADLYPIVRDYIQRTGATRMQLIQRILYL</sequence>
<dbReference type="EMBL" id="GG745615">
    <property type="protein sequence ID" value="EFD92192.1"/>
    <property type="molecule type" value="Genomic_DNA"/>
</dbReference>
<protein>
    <submittedName>
        <fullName evidence="1">Uncharacterized protein</fullName>
    </submittedName>
</protein>
<accession>D6GX32</accession>